<dbReference type="Proteomes" id="UP000075787">
    <property type="component" value="Unassembled WGS sequence"/>
</dbReference>
<dbReference type="InterPro" id="IPR011992">
    <property type="entry name" value="EF-hand-dom_pair"/>
</dbReference>
<comment type="caution">
    <text evidence="4">The sequence shown here is derived from an EMBL/GenBank/DDBJ whole genome shotgun (WGS) entry which is preliminary data.</text>
</comment>
<dbReference type="Gene3D" id="1.10.238.10">
    <property type="entry name" value="EF-hand"/>
    <property type="match status" value="2"/>
</dbReference>
<feature type="domain" description="EF-hand" evidence="3">
    <location>
        <begin position="88"/>
        <end position="123"/>
    </location>
</feature>
<dbReference type="SUPFAM" id="SSF47473">
    <property type="entry name" value="EF-hand"/>
    <property type="match status" value="1"/>
</dbReference>
<protein>
    <recommendedName>
        <fullName evidence="3">EF-hand domain-containing protein</fullName>
    </recommendedName>
</protein>
<proteinExistence type="predicted"/>
<dbReference type="PROSITE" id="PS50222">
    <property type="entry name" value="EF_HAND_2"/>
    <property type="match status" value="2"/>
</dbReference>
<evidence type="ECO:0000313" key="5">
    <source>
        <dbReference type="Proteomes" id="UP000075787"/>
    </source>
</evidence>
<name>A0A162LXP3_9PROT</name>
<keyword evidence="2" id="KW-0732">Signal</keyword>
<dbReference type="PROSITE" id="PS00018">
    <property type="entry name" value="EF_HAND_1"/>
    <property type="match status" value="2"/>
</dbReference>
<dbReference type="CDD" id="cd00051">
    <property type="entry name" value="EFh"/>
    <property type="match status" value="2"/>
</dbReference>
<dbReference type="Pfam" id="PF13499">
    <property type="entry name" value="EF-hand_7"/>
    <property type="match status" value="1"/>
</dbReference>
<dbReference type="OrthoDB" id="6706523at2"/>
<evidence type="ECO:0000313" key="4">
    <source>
        <dbReference type="EMBL" id="KYO57505.1"/>
    </source>
</evidence>
<feature type="chain" id="PRO_5007837131" description="EF-hand domain-containing protein" evidence="2">
    <location>
        <begin position="28"/>
        <end position="166"/>
    </location>
</feature>
<feature type="compositionally biased region" description="Low complexity" evidence="1">
    <location>
        <begin position="153"/>
        <end position="166"/>
    </location>
</feature>
<gene>
    <name evidence="4" type="ORF">AUP44_19775</name>
</gene>
<organism evidence="4 5">
    <name type="scientific">Tistrella mobilis</name>
    <dbReference type="NCBI Taxonomy" id="171437"/>
    <lineage>
        <taxon>Bacteria</taxon>
        <taxon>Pseudomonadati</taxon>
        <taxon>Pseudomonadota</taxon>
        <taxon>Alphaproteobacteria</taxon>
        <taxon>Geminicoccales</taxon>
        <taxon>Geminicoccaceae</taxon>
        <taxon>Tistrella</taxon>
    </lineage>
</organism>
<dbReference type="EMBL" id="LPZR01000017">
    <property type="protein sequence ID" value="KYO57505.1"/>
    <property type="molecule type" value="Genomic_DNA"/>
</dbReference>
<dbReference type="Pfam" id="PF13202">
    <property type="entry name" value="EF-hand_5"/>
    <property type="match status" value="1"/>
</dbReference>
<dbReference type="GeneID" id="97242810"/>
<feature type="region of interest" description="Disordered" evidence="1">
    <location>
        <begin position="127"/>
        <end position="166"/>
    </location>
</feature>
<dbReference type="SMART" id="SM00054">
    <property type="entry name" value="EFh"/>
    <property type="match status" value="2"/>
</dbReference>
<dbReference type="AlphaFoldDB" id="A0A162LXP3"/>
<evidence type="ECO:0000256" key="1">
    <source>
        <dbReference type="SAM" id="MobiDB-lite"/>
    </source>
</evidence>
<accession>A0A162LXP3</accession>
<dbReference type="GO" id="GO:0005509">
    <property type="term" value="F:calcium ion binding"/>
    <property type="evidence" value="ECO:0007669"/>
    <property type="project" value="InterPro"/>
</dbReference>
<feature type="region of interest" description="Disordered" evidence="1">
    <location>
        <begin position="74"/>
        <end position="103"/>
    </location>
</feature>
<evidence type="ECO:0000259" key="3">
    <source>
        <dbReference type="PROSITE" id="PS50222"/>
    </source>
</evidence>
<dbReference type="RefSeq" id="WP_062761453.1">
    <property type="nucleotide sequence ID" value="NZ_CP121045.1"/>
</dbReference>
<sequence length="166" mass="17833">MTRNSFRRTAFAAGFATLLALPGLAIAAPGDGPDGQGMTLEQMQARTAERFQKLDTNQDGRVSRDEMKAGRAMMHDGKAGDGMPGWGHKGPRGDHMARMADTNGDGIISRDEFMAGADKMFSRLDADGDGQITKAERDSARERMRDYMRNNGPAADKPADAPKTGG</sequence>
<dbReference type="InterPro" id="IPR002048">
    <property type="entry name" value="EF_hand_dom"/>
</dbReference>
<feature type="signal peptide" evidence="2">
    <location>
        <begin position="1"/>
        <end position="27"/>
    </location>
</feature>
<evidence type="ECO:0000256" key="2">
    <source>
        <dbReference type="SAM" id="SignalP"/>
    </source>
</evidence>
<feature type="compositionally biased region" description="Basic and acidic residues" evidence="1">
    <location>
        <begin position="134"/>
        <end position="148"/>
    </location>
</feature>
<feature type="domain" description="EF-hand" evidence="3">
    <location>
        <begin position="42"/>
        <end position="77"/>
    </location>
</feature>
<reference evidence="4 5" key="1">
    <citation type="submission" date="2015-12" db="EMBL/GenBank/DDBJ databases">
        <title>Genome sequence of Tistrella mobilis MCCC 1A02139.</title>
        <authorList>
            <person name="Lu L."/>
            <person name="Lai Q."/>
            <person name="Shao Z."/>
            <person name="Qian P."/>
        </authorList>
    </citation>
    <scope>NUCLEOTIDE SEQUENCE [LARGE SCALE GENOMIC DNA]</scope>
    <source>
        <strain evidence="4 5">MCCC 1A02139</strain>
    </source>
</reference>
<dbReference type="InterPro" id="IPR018247">
    <property type="entry name" value="EF_Hand_1_Ca_BS"/>
</dbReference>